<protein>
    <recommendedName>
        <fullName evidence="5">ABC transporter permease</fullName>
    </recommendedName>
</protein>
<reference evidence="3 4" key="1">
    <citation type="submission" date="2020-07" db="EMBL/GenBank/DDBJ databases">
        <title>Sequencing the genomes of 1000 actinobacteria strains.</title>
        <authorList>
            <person name="Klenk H.-P."/>
        </authorList>
    </citation>
    <scope>NUCLEOTIDE SEQUENCE [LARGE SCALE GENOMIC DNA]</scope>
    <source>
        <strain evidence="3 4">DSM 42178</strain>
    </source>
</reference>
<feature type="transmembrane region" description="Helical" evidence="2">
    <location>
        <begin position="114"/>
        <end position="132"/>
    </location>
</feature>
<dbReference type="RefSeq" id="WP_179815599.1">
    <property type="nucleotide sequence ID" value="NZ_JACBZD010000001.1"/>
</dbReference>
<feature type="region of interest" description="Disordered" evidence="1">
    <location>
        <begin position="206"/>
        <end position="254"/>
    </location>
</feature>
<accession>A0A852ZXQ8</accession>
<dbReference type="AlphaFoldDB" id="A0A852ZXQ8"/>
<feature type="compositionally biased region" description="Pro residues" evidence="1">
    <location>
        <begin position="226"/>
        <end position="239"/>
    </location>
</feature>
<organism evidence="3 4">
    <name type="scientific">Allostreptomyces psammosilenae</name>
    <dbReference type="NCBI Taxonomy" id="1892865"/>
    <lineage>
        <taxon>Bacteria</taxon>
        <taxon>Bacillati</taxon>
        <taxon>Actinomycetota</taxon>
        <taxon>Actinomycetes</taxon>
        <taxon>Kitasatosporales</taxon>
        <taxon>Streptomycetaceae</taxon>
        <taxon>Allostreptomyces</taxon>
    </lineage>
</organism>
<feature type="transmembrane region" description="Helical" evidence="2">
    <location>
        <begin position="87"/>
        <end position="107"/>
    </location>
</feature>
<feature type="transmembrane region" description="Helical" evidence="2">
    <location>
        <begin position="33"/>
        <end position="58"/>
    </location>
</feature>
<keyword evidence="2" id="KW-0472">Membrane</keyword>
<evidence type="ECO:0000313" key="3">
    <source>
        <dbReference type="EMBL" id="NYI07126.1"/>
    </source>
</evidence>
<feature type="transmembrane region" description="Helical" evidence="2">
    <location>
        <begin position="167"/>
        <end position="186"/>
    </location>
</feature>
<evidence type="ECO:0008006" key="5">
    <source>
        <dbReference type="Google" id="ProtNLM"/>
    </source>
</evidence>
<dbReference type="Proteomes" id="UP000567795">
    <property type="component" value="Unassembled WGS sequence"/>
</dbReference>
<keyword evidence="4" id="KW-1185">Reference proteome</keyword>
<evidence type="ECO:0000313" key="4">
    <source>
        <dbReference type="Proteomes" id="UP000567795"/>
    </source>
</evidence>
<proteinExistence type="predicted"/>
<comment type="caution">
    <text evidence="3">The sequence shown here is derived from an EMBL/GenBank/DDBJ whole genome shotgun (WGS) entry which is preliminary data.</text>
</comment>
<keyword evidence="2" id="KW-0812">Transmembrane</keyword>
<gene>
    <name evidence="3" type="ORF">FHU37_004069</name>
</gene>
<name>A0A852ZXQ8_9ACTN</name>
<dbReference type="EMBL" id="JACBZD010000001">
    <property type="protein sequence ID" value="NYI07126.1"/>
    <property type="molecule type" value="Genomic_DNA"/>
</dbReference>
<sequence>MPGQSASVLPGAYAAALQEATAKASRRDTPAQALRTGGVIAGAVALLGLLLGVAWWWLAPAVPLYSLGADGAVGADPESERAIAQDGWFVLLAAAAGLVSGCAAHWYRRRGAAAVLGLAVGSLLGSLLGWRLGVLLGPGTDVAARAAEVGEGELFDAPLELHAPGALLIWPAIAVVAFLILTAVLLEPEEAELRRLLAEWPEHAAEHPAPWAGPAPEAPHPATAAPSPPTSEAPPPPGASPSAFPRKTDEQSGT</sequence>
<evidence type="ECO:0000256" key="2">
    <source>
        <dbReference type="SAM" id="Phobius"/>
    </source>
</evidence>
<keyword evidence="2" id="KW-1133">Transmembrane helix</keyword>
<evidence type="ECO:0000256" key="1">
    <source>
        <dbReference type="SAM" id="MobiDB-lite"/>
    </source>
</evidence>